<organism evidence="2 3">
    <name type="scientific">Nocardiopsis composta</name>
    <dbReference type="NCBI Taxonomy" id="157465"/>
    <lineage>
        <taxon>Bacteria</taxon>
        <taxon>Bacillati</taxon>
        <taxon>Actinomycetota</taxon>
        <taxon>Actinomycetes</taxon>
        <taxon>Streptosporangiales</taxon>
        <taxon>Nocardiopsidaceae</taxon>
        <taxon>Nocardiopsis</taxon>
    </lineage>
</organism>
<reference evidence="2 3" key="1">
    <citation type="submission" date="2020-08" db="EMBL/GenBank/DDBJ databases">
        <title>Sequencing the genomes of 1000 actinobacteria strains.</title>
        <authorList>
            <person name="Klenk H.-P."/>
        </authorList>
    </citation>
    <scope>NUCLEOTIDE SEQUENCE [LARGE SCALE GENOMIC DNA]</scope>
    <source>
        <strain evidence="2 3">DSM 44551</strain>
    </source>
</reference>
<dbReference type="RefSeq" id="WP_184388701.1">
    <property type="nucleotide sequence ID" value="NZ_BAAAJD010000020.1"/>
</dbReference>
<dbReference type="SUPFAM" id="SSF55729">
    <property type="entry name" value="Acyl-CoA N-acyltransferases (Nat)"/>
    <property type="match status" value="1"/>
</dbReference>
<evidence type="ECO:0000313" key="2">
    <source>
        <dbReference type="EMBL" id="MBB5430664.1"/>
    </source>
</evidence>
<dbReference type="Pfam" id="PF13302">
    <property type="entry name" value="Acetyltransf_3"/>
    <property type="match status" value="1"/>
</dbReference>
<dbReference type="InterPro" id="IPR051908">
    <property type="entry name" value="Ribosomal_N-acetyltransferase"/>
</dbReference>
<dbReference type="AlphaFoldDB" id="A0A7W8QIL3"/>
<dbReference type="EMBL" id="JACHDB010000001">
    <property type="protein sequence ID" value="MBB5430664.1"/>
    <property type="molecule type" value="Genomic_DNA"/>
</dbReference>
<dbReference type="Gene3D" id="3.40.630.30">
    <property type="match status" value="1"/>
</dbReference>
<evidence type="ECO:0000313" key="3">
    <source>
        <dbReference type="Proteomes" id="UP000572635"/>
    </source>
</evidence>
<name>A0A7W8QIL3_9ACTN</name>
<dbReference type="GO" id="GO:1990189">
    <property type="term" value="F:protein N-terminal-serine acetyltransferase activity"/>
    <property type="evidence" value="ECO:0007669"/>
    <property type="project" value="TreeGrafter"/>
</dbReference>
<feature type="domain" description="N-acetyltransferase" evidence="1">
    <location>
        <begin position="30"/>
        <end position="183"/>
    </location>
</feature>
<gene>
    <name evidence="2" type="ORF">HDA36_000748</name>
</gene>
<dbReference type="PANTHER" id="PTHR43441">
    <property type="entry name" value="RIBOSOMAL-PROTEIN-SERINE ACETYLTRANSFERASE"/>
    <property type="match status" value="1"/>
</dbReference>
<proteinExistence type="predicted"/>
<dbReference type="PROSITE" id="PS51186">
    <property type="entry name" value="GNAT"/>
    <property type="match status" value="1"/>
</dbReference>
<keyword evidence="3" id="KW-1185">Reference proteome</keyword>
<evidence type="ECO:0000259" key="1">
    <source>
        <dbReference type="PROSITE" id="PS51186"/>
    </source>
</evidence>
<protein>
    <submittedName>
        <fullName evidence="2">RimJ/RimL family protein N-acetyltransferase</fullName>
    </submittedName>
</protein>
<keyword evidence="2" id="KW-0808">Transferase</keyword>
<dbReference type="GO" id="GO:0005737">
    <property type="term" value="C:cytoplasm"/>
    <property type="evidence" value="ECO:0007669"/>
    <property type="project" value="TreeGrafter"/>
</dbReference>
<comment type="caution">
    <text evidence="2">The sequence shown here is derived from an EMBL/GenBank/DDBJ whole genome shotgun (WGS) entry which is preliminary data.</text>
</comment>
<dbReference type="PANTHER" id="PTHR43441:SF10">
    <property type="entry name" value="ACETYLTRANSFERASE"/>
    <property type="match status" value="1"/>
</dbReference>
<dbReference type="GO" id="GO:0008999">
    <property type="term" value="F:protein-N-terminal-alanine acetyltransferase activity"/>
    <property type="evidence" value="ECO:0007669"/>
    <property type="project" value="TreeGrafter"/>
</dbReference>
<sequence length="183" mass="19673">MADFPPPPLAVPRLRGGGLVLRPWGEGDGAVLRAAAADPRIVRITRVPARYTDRAAREFAAHQARLAELGVGFPFAIEERGGAAGSIGLWRDRADDGRASLGYWVAPPHRGRGLAARALSLLAGWGLEELGLARLEVHVEPGNTASLRTAERAGFVYEGVLRGYLEIAGERRDLAVLSRLPDR</sequence>
<dbReference type="Proteomes" id="UP000572635">
    <property type="component" value="Unassembled WGS sequence"/>
</dbReference>
<dbReference type="InterPro" id="IPR000182">
    <property type="entry name" value="GNAT_dom"/>
</dbReference>
<accession>A0A7W8QIL3</accession>
<dbReference type="InterPro" id="IPR016181">
    <property type="entry name" value="Acyl_CoA_acyltransferase"/>
</dbReference>